<dbReference type="EMBL" id="JACCBU010000001">
    <property type="protein sequence ID" value="NYE68815.1"/>
    <property type="molecule type" value="Genomic_DNA"/>
</dbReference>
<dbReference type="InterPro" id="IPR028082">
    <property type="entry name" value="Peripla_BP_I"/>
</dbReference>
<dbReference type="Pfam" id="PF13458">
    <property type="entry name" value="Peripla_BP_6"/>
    <property type="match status" value="1"/>
</dbReference>
<dbReference type="InterPro" id="IPR051010">
    <property type="entry name" value="BCAA_transport"/>
</dbReference>
<feature type="domain" description="Leucine-binding protein" evidence="3">
    <location>
        <begin position="54"/>
        <end position="301"/>
    </location>
</feature>
<dbReference type="Gene3D" id="3.40.50.2300">
    <property type="match status" value="1"/>
</dbReference>
<dbReference type="InterPro" id="IPR028081">
    <property type="entry name" value="Leu-bd"/>
</dbReference>
<dbReference type="AlphaFoldDB" id="A0A7Y9I2F5"/>
<name>A0A7Y9I2F5_9ACTN</name>
<evidence type="ECO:0000313" key="4">
    <source>
        <dbReference type="EMBL" id="NYE68815.1"/>
    </source>
</evidence>
<dbReference type="PANTHER" id="PTHR30483:SF6">
    <property type="entry name" value="PERIPLASMIC BINDING PROTEIN OF ABC TRANSPORTER FOR NATURAL AMINO ACIDS"/>
    <property type="match status" value="1"/>
</dbReference>
<accession>A0A7Y9I2F5</accession>
<comment type="similarity">
    <text evidence="1">Belongs to the leucine-binding protein family.</text>
</comment>
<comment type="caution">
    <text evidence="4">The sequence shown here is derived from an EMBL/GenBank/DDBJ whole genome shotgun (WGS) entry which is preliminary data.</text>
</comment>
<dbReference type="RefSeq" id="WP_179747690.1">
    <property type="nucleotide sequence ID" value="NZ_JACCBU010000001.1"/>
</dbReference>
<evidence type="ECO:0000259" key="3">
    <source>
        <dbReference type="Pfam" id="PF13458"/>
    </source>
</evidence>
<gene>
    <name evidence="4" type="ORF">BKA15_000144</name>
</gene>
<dbReference type="SUPFAM" id="SSF53822">
    <property type="entry name" value="Periplasmic binding protein-like I"/>
    <property type="match status" value="1"/>
</dbReference>
<dbReference type="PANTHER" id="PTHR30483">
    <property type="entry name" value="LEUCINE-SPECIFIC-BINDING PROTEIN"/>
    <property type="match status" value="1"/>
</dbReference>
<proteinExistence type="inferred from homology"/>
<protein>
    <recommendedName>
        <fullName evidence="3">Leucine-binding protein domain-containing protein</fullName>
    </recommendedName>
</protein>
<sequence>MSKKRWIILGAVVLLVLGGGTGGFVWWRAQADAPKTEPAVAQPVAISVPGAPAEVKLGVVVTLSSKPGEGSEQKYAAEGAQVAAQRLSMGGVNVKLVTVDDKGSTEGAQRAVEQLADEGVSGIVAATQGAHLRGAVKAAQQAELPLLLPYESDPELLGTLVWGTGPMDSAIGAALQQTLTAHNLKRTLLIDVGGGTPESVKVSGKVHFKPGDDVKNLLAEVLERTEGKNKIDSVLISGPAAQQAVVVQALQGADVTLPIFLSPDATSPAFTAALIKAGGSLSTSLGTVGTDSDDPAALASDETGKAMSAFLAAVRLRAADPEQTTLLGDQPFIKVADAADARSHDAIIALTYAAAATAAREDGNPMGAIPSLRLDHSNGLAGPALDFSHTAALAEDSVVALRSSGQDLGLRPAADGAAPRLIWFFAP</sequence>
<keyword evidence="2" id="KW-0732">Signal</keyword>
<keyword evidence="5" id="KW-1185">Reference proteome</keyword>
<evidence type="ECO:0000313" key="5">
    <source>
        <dbReference type="Proteomes" id="UP000569914"/>
    </source>
</evidence>
<evidence type="ECO:0000256" key="1">
    <source>
        <dbReference type="ARBA" id="ARBA00010062"/>
    </source>
</evidence>
<evidence type="ECO:0000256" key="2">
    <source>
        <dbReference type="ARBA" id="ARBA00022729"/>
    </source>
</evidence>
<reference evidence="4 5" key="1">
    <citation type="submission" date="2020-07" db="EMBL/GenBank/DDBJ databases">
        <title>Sequencing the genomes of 1000 actinobacteria strains.</title>
        <authorList>
            <person name="Klenk H.-P."/>
        </authorList>
    </citation>
    <scope>NUCLEOTIDE SEQUENCE [LARGE SCALE GENOMIC DNA]</scope>
    <source>
        <strain evidence="4 5">DSM 22083</strain>
    </source>
</reference>
<dbReference type="Proteomes" id="UP000569914">
    <property type="component" value="Unassembled WGS sequence"/>
</dbReference>
<organism evidence="4 5">
    <name type="scientific">Microlunatus parietis</name>
    <dbReference type="NCBI Taxonomy" id="682979"/>
    <lineage>
        <taxon>Bacteria</taxon>
        <taxon>Bacillati</taxon>
        <taxon>Actinomycetota</taxon>
        <taxon>Actinomycetes</taxon>
        <taxon>Propionibacteriales</taxon>
        <taxon>Propionibacteriaceae</taxon>
        <taxon>Microlunatus</taxon>
    </lineage>
</organism>